<dbReference type="AlphaFoldDB" id="A0A6B0TZK2"/>
<feature type="signal peptide" evidence="2">
    <location>
        <begin position="1"/>
        <end position="21"/>
    </location>
</feature>
<protein>
    <submittedName>
        <fullName evidence="3">Putative secreted protein</fullName>
    </submittedName>
</protein>
<sequence length="68" mass="7938">MTNWPMKCSFAVLHFIMCRHAANVNCHPTLRLTCIISVLDLHNFCAFLEAFFSFFIVCVYVYVHVCFT</sequence>
<keyword evidence="1" id="KW-0812">Transmembrane</keyword>
<keyword evidence="1" id="KW-1133">Transmembrane helix</keyword>
<dbReference type="EMBL" id="GIFC01000284">
    <property type="protein sequence ID" value="MXU82367.1"/>
    <property type="molecule type" value="Transcribed_RNA"/>
</dbReference>
<accession>A0A6B0TZK2</accession>
<keyword evidence="2" id="KW-0732">Signal</keyword>
<feature type="chain" id="PRO_5025506551" evidence="2">
    <location>
        <begin position="22"/>
        <end position="68"/>
    </location>
</feature>
<feature type="transmembrane region" description="Helical" evidence="1">
    <location>
        <begin position="50"/>
        <end position="67"/>
    </location>
</feature>
<keyword evidence="1" id="KW-0472">Membrane</keyword>
<evidence type="ECO:0000256" key="1">
    <source>
        <dbReference type="SAM" id="Phobius"/>
    </source>
</evidence>
<proteinExistence type="predicted"/>
<evidence type="ECO:0000313" key="3">
    <source>
        <dbReference type="EMBL" id="MXU82367.1"/>
    </source>
</evidence>
<evidence type="ECO:0000256" key="2">
    <source>
        <dbReference type="SAM" id="SignalP"/>
    </source>
</evidence>
<reference evidence="3" key="1">
    <citation type="submission" date="2019-12" db="EMBL/GenBank/DDBJ databases">
        <title>An insight into the sialome of adult female Ixodes ricinus ticks feeding for 6 days.</title>
        <authorList>
            <person name="Perner J."/>
            <person name="Ribeiro J.M.C."/>
        </authorList>
    </citation>
    <scope>NUCLEOTIDE SEQUENCE</scope>
    <source>
        <strain evidence="3">Semi-engorged</strain>
        <tissue evidence="3">Salivary glands</tissue>
    </source>
</reference>
<name>A0A6B0TZK2_IXORI</name>
<organism evidence="3">
    <name type="scientific">Ixodes ricinus</name>
    <name type="common">Common tick</name>
    <name type="synonym">Acarus ricinus</name>
    <dbReference type="NCBI Taxonomy" id="34613"/>
    <lineage>
        <taxon>Eukaryota</taxon>
        <taxon>Metazoa</taxon>
        <taxon>Ecdysozoa</taxon>
        <taxon>Arthropoda</taxon>
        <taxon>Chelicerata</taxon>
        <taxon>Arachnida</taxon>
        <taxon>Acari</taxon>
        <taxon>Parasitiformes</taxon>
        <taxon>Ixodida</taxon>
        <taxon>Ixodoidea</taxon>
        <taxon>Ixodidae</taxon>
        <taxon>Ixodinae</taxon>
        <taxon>Ixodes</taxon>
    </lineage>
</organism>